<keyword evidence="3" id="KW-1185">Reference proteome</keyword>
<gene>
    <name evidence="2" type="ORF">AOG54_04035</name>
    <name evidence="1" type="ORF">SE19_00990</name>
</gene>
<comment type="caution">
    <text evidence="1">The sequence shown here is derived from an EMBL/GenBank/DDBJ whole genome shotgun (WGS) entry which is preliminary data.</text>
</comment>
<dbReference type="Proteomes" id="UP000050320">
    <property type="component" value="Unassembled WGS sequence"/>
</dbReference>
<evidence type="ECO:0000313" key="3">
    <source>
        <dbReference type="Proteomes" id="UP000050320"/>
    </source>
</evidence>
<dbReference type="EMBL" id="LJCQ01000062">
    <property type="protein sequence ID" value="KPV47452.1"/>
    <property type="molecule type" value="Genomic_DNA"/>
</dbReference>
<evidence type="ECO:0000313" key="4">
    <source>
        <dbReference type="Proteomes" id="UP000050515"/>
    </source>
</evidence>
<dbReference type="AlphaFoldDB" id="A0A0P9CNI3"/>
<organism evidence="1 4">
    <name type="scientific">Acidiplasma aeolicum</name>
    <dbReference type="NCBI Taxonomy" id="507754"/>
    <lineage>
        <taxon>Archaea</taxon>
        <taxon>Methanobacteriati</taxon>
        <taxon>Thermoplasmatota</taxon>
        <taxon>Thermoplasmata</taxon>
        <taxon>Thermoplasmatales</taxon>
        <taxon>Ferroplasmaceae</taxon>
        <taxon>Acidiplasma</taxon>
    </lineage>
</organism>
<reference evidence="2 3" key="2">
    <citation type="submission" date="2015-09" db="EMBL/GenBank/DDBJ databases">
        <title>Heavy metals and arsenic resistance mechanisms in polyextremophilic archaea of the family Ferroplasmaceae.</title>
        <authorList>
            <person name="Bulaev A.G."/>
            <person name="Kanygina A.V."/>
        </authorList>
    </citation>
    <scope>NUCLEOTIDE SEQUENCE [LARGE SCALE GENOMIC DNA]</scope>
    <source>
        <strain evidence="2 3">VT</strain>
    </source>
</reference>
<name>A0A0P9CNI3_9ARCH</name>
<reference evidence="1 4" key="1">
    <citation type="submission" date="2015-09" db="EMBL/GenBank/DDBJ databases">
        <title>Draft genome sequence of Acidiplasma aeolicum DSM 18409.</title>
        <authorList>
            <person name="Hemp J."/>
        </authorList>
    </citation>
    <scope>NUCLEOTIDE SEQUENCE [LARGE SCALE GENOMIC DNA]</scope>
    <source>
        <strain evidence="1 4">V</strain>
    </source>
</reference>
<evidence type="ECO:0000313" key="1">
    <source>
        <dbReference type="EMBL" id="KPV47452.1"/>
    </source>
</evidence>
<proteinExistence type="predicted"/>
<sequence length="425" mass="49180">MEKSQLIEKRFQEYEKAEKLLKNRKPENFSIEKLFPELKLPEVNSRKTYGYYIFDKPVYALIPYLDDIIINVPPFKNREALEKKLKISLDYLIELQERNRVSINLDSDPVAYENLDYMDEIIENAPSSQIRNDMYLKFINPENNYSEISNKIFDGKLFDYAKKIKWDAYVNKFENEIENTAKNILTQLGALGYKSLFDKLTGGKYSPEEIYNLIYTYSSFLTDPVFYSLEGITPIDKYSIENPLNSDAYKDISPLLKDKIGQSKKIMEFPTDVGIELLRNNGVYFPSGIDTALQIDTEKARKALFELDRAINERMDREKIVDRKIALEEEFKQINDAVNVYNKSQNNKIKDKVDITIGIIGAASSLFLDKPLLLASLITTALSLESVNIPTKIAERILKFRKPSHIVAYMDFHNEIKNLNVSGKN</sequence>
<accession>A0A0P9CNI3</accession>
<protein>
    <submittedName>
        <fullName evidence="1">Uncharacterized protein</fullName>
    </submittedName>
</protein>
<dbReference type="EMBL" id="LKBG01000225">
    <property type="protein sequence ID" value="KQB34689.1"/>
    <property type="molecule type" value="Genomic_DNA"/>
</dbReference>
<dbReference type="PATRIC" id="fig|507754.4.peg.674"/>
<dbReference type="RefSeq" id="WP_054963856.1">
    <property type="nucleotide sequence ID" value="NZ_JBBYJF010000013.1"/>
</dbReference>
<evidence type="ECO:0000313" key="2">
    <source>
        <dbReference type="EMBL" id="KQB34689.1"/>
    </source>
</evidence>
<dbReference type="Proteomes" id="UP000050515">
    <property type="component" value="Unassembled WGS sequence"/>
</dbReference>